<accession>A0A915P8G4</accession>
<evidence type="ECO:0000256" key="2">
    <source>
        <dbReference type="ARBA" id="ARBA00022692"/>
    </source>
</evidence>
<name>A0A915P8G4_9BILA</name>
<evidence type="ECO:0000256" key="3">
    <source>
        <dbReference type="ARBA" id="ARBA00022989"/>
    </source>
</evidence>
<feature type="transmembrane region" description="Helical" evidence="5">
    <location>
        <begin position="420"/>
        <end position="441"/>
    </location>
</feature>
<feature type="transmembrane region" description="Helical" evidence="5">
    <location>
        <begin position="583"/>
        <end position="601"/>
    </location>
</feature>
<sequence length="814" mass="92407">EFPATKYRGLAVFIGGLNFNLGGNIGMILGIALLPTFLAFLLLFPIKETPKFLYLKKQDKKAMLEALKFYQGDNFDHEEFLHELEEERQDNDNSDDKTTIFQILKEILTQKHLLLASVLSAASLQLNIGPWPVATTLLSFHFDIEKAQFFATFGAFCSLMVTIPGIFMSERVSRRLLLLLPGLTSVLSLISYLIFDRLALLNGIFRYGCAFSFIVYFCCFGIALGIIPYYIAGELFPQNFRSTGQAIVFFTFFLLAFVFNSLTLPLYASIGVWCFLPLFIIPQIFCLTILWKFLPETRAREVHEIVEDLKKLDLLGRKQNFKMLKFLFPPNGRLLQTCIFCCIISFLNLFFQSYSTFYTNTAAGNIQKYINDSYLERGQKISQNYLLWFWNFVLNLPFLGFLSSNLLAPYFCENFGRRATLIYTNFASFISALLTTISVIYLIPELFLISGVFGAAVTNINFCAFTLFATEFPATKYRGLAAFIGGFNFNFGGNIGMILGMDCKTKRQRDNIDNKEFLRELKKERQNNEKCDEKTAIFQILKEIFSQKHLFLASVLSAASLQLTIGPWPVATTLLSTHFDIEQAQFFATFCTFSSLIVNIPGTLISERVSRRLLLLLPGLTGVLSLISYLMFDRLTLFNGIFRYGCAFSFIVYLSCFGLSLGTIPFYIVGELFPQNFRSTGQAIVFFFFYLSGFIFNILTLPLYASIGVWCFLPLFIIPQMICLTILWIFLPETRGREVHEIVGDLKKYWETSTTKIGSAVVSSNISTQRQCRSVGLFLQPRWCILFTGGIVACQPAAPAPLQNNSFESSSSWP</sequence>
<feature type="transmembrane region" description="Helical" evidence="5">
    <location>
        <begin position="385"/>
        <end position="408"/>
    </location>
</feature>
<keyword evidence="3 5" id="KW-1133">Transmembrane helix</keyword>
<dbReference type="Proteomes" id="UP000887560">
    <property type="component" value="Unplaced"/>
</dbReference>
<dbReference type="GO" id="GO:0016020">
    <property type="term" value="C:membrane"/>
    <property type="evidence" value="ECO:0007669"/>
    <property type="project" value="UniProtKB-SubCell"/>
</dbReference>
<dbReference type="PANTHER" id="PTHR23503:SF108">
    <property type="entry name" value="MAJOR FACILITATOR SUPERFAMILY (MFS) PROFILE DOMAIN-CONTAINING PROTEIN"/>
    <property type="match status" value="1"/>
</dbReference>
<proteinExistence type="predicted"/>
<dbReference type="AlphaFoldDB" id="A0A915P8G4"/>
<dbReference type="WBParaSite" id="scf7180000423269.g10547">
    <property type="protein sequence ID" value="scf7180000423269.g10547"/>
    <property type="gene ID" value="scf7180000423269.g10547"/>
</dbReference>
<feature type="transmembrane region" description="Helical" evidence="5">
    <location>
        <begin position="210"/>
        <end position="232"/>
    </location>
</feature>
<dbReference type="InterPro" id="IPR036259">
    <property type="entry name" value="MFS_trans_sf"/>
</dbReference>
<organism evidence="6 7">
    <name type="scientific">Meloidogyne floridensis</name>
    <dbReference type="NCBI Taxonomy" id="298350"/>
    <lineage>
        <taxon>Eukaryota</taxon>
        <taxon>Metazoa</taxon>
        <taxon>Ecdysozoa</taxon>
        <taxon>Nematoda</taxon>
        <taxon>Chromadorea</taxon>
        <taxon>Rhabditida</taxon>
        <taxon>Tylenchina</taxon>
        <taxon>Tylenchomorpha</taxon>
        <taxon>Tylenchoidea</taxon>
        <taxon>Meloidogynidae</taxon>
        <taxon>Meloidogyninae</taxon>
        <taxon>Meloidogyne</taxon>
    </lineage>
</organism>
<dbReference type="InterPro" id="IPR045263">
    <property type="entry name" value="GLUT"/>
</dbReference>
<dbReference type="SUPFAM" id="SSF103473">
    <property type="entry name" value="MFS general substrate transporter"/>
    <property type="match status" value="2"/>
</dbReference>
<evidence type="ECO:0000313" key="6">
    <source>
        <dbReference type="Proteomes" id="UP000887560"/>
    </source>
</evidence>
<evidence type="ECO:0000313" key="7">
    <source>
        <dbReference type="WBParaSite" id="scf7180000423269.g10547"/>
    </source>
</evidence>
<evidence type="ECO:0000256" key="5">
    <source>
        <dbReference type="SAM" id="Phobius"/>
    </source>
</evidence>
<keyword evidence="4 5" id="KW-0472">Membrane</keyword>
<feature type="transmembrane region" description="Helical" evidence="5">
    <location>
        <begin position="176"/>
        <end position="195"/>
    </location>
</feature>
<keyword evidence="6" id="KW-1185">Reference proteome</keyword>
<evidence type="ECO:0000256" key="4">
    <source>
        <dbReference type="ARBA" id="ARBA00023136"/>
    </source>
</evidence>
<feature type="transmembrane region" description="Helical" evidence="5">
    <location>
        <begin position="149"/>
        <end position="169"/>
    </location>
</feature>
<feature type="transmembrane region" description="Helical" evidence="5">
    <location>
        <begin position="244"/>
        <end position="264"/>
    </location>
</feature>
<dbReference type="GO" id="GO:0015149">
    <property type="term" value="F:hexose transmembrane transporter activity"/>
    <property type="evidence" value="ECO:0007669"/>
    <property type="project" value="TreeGrafter"/>
</dbReference>
<feature type="transmembrane region" description="Helical" evidence="5">
    <location>
        <begin position="332"/>
        <end position="351"/>
    </location>
</feature>
<dbReference type="PANTHER" id="PTHR23503">
    <property type="entry name" value="SOLUTE CARRIER FAMILY 2"/>
    <property type="match status" value="1"/>
</dbReference>
<feature type="transmembrane region" description="Helical" evidence="5">
    <location>
        <begin position="681"/>
        <end position="701"/>
    </location>
</feature>
<keyword evidence="2 5" id="KW-0812">Transmembrane</keyword>
<feature type="transmembrane region" description="Helical" evidence="5">
    <location>
        <begin position="25"/>
        <end position="46"/>
    </location>
</feature>
<reference evidence="7" key="1">
    <citation type="submission" date="2022-11" db="UniProtKB">
        <authorList>
            <consortium name="WormBaseParasite"/>
        </authorList>
    </citation>
    <scope>IDENTIFICATION</scope>
</reference>
<dbReference type="Gene3D" id="1.20.1250.20">
    <property type="entry name" value="MFS general substrate transporter like domains"/>
    <property type="match status" value="3"/>
</dbReference>
<dbReference type="Pfam" id="PF00083">
    <property type="entry name" value="Sugar_tr"/>
    <property type="match status" value="3"/>
</dbReference>
<feature type="transmembrane region" description="Helical" evidence="5">
    <location>
        <begin position="647"/>
        <end position="669"/>
    </location>
</feature>
<feature type="transmembrane region" description="Helical" evidence="5">
    <location>
        <begin position="707"/>
        <end position="731"/>
    </location>
</feature>
<feature type="transmembrane region" description="Helical" evidence="5">
    <location>
        <begin position="447"/>
        <end position="469"/>
    </location>
</feature>
<feature type="transmembrane region" description="Helical" evidence="5">
    <location>
        <begin position="112"/>
        <end position="129"/>
    </location>
</feature>
<feature type="transmembrane region" description="Helical" evidence="5">
    <location>
        <begin position="270"/>
        <end position="291"/>
    </location>
</feature>
<protein>
    <submittedName>
        <fullName evidence="7">MFS domain-containing protein</fullName>
    </submittedName>
</protein>
<comment type="subcellular location">
    <subcellularLocation>
        <location evidence="1">Membrane</location>
    </subcellularLocation>
</comment>
<feature type="transmembrane region" description="Helical" evidence="5">
    <location>
        <begin position="550"/>
        <end position="571"/>
    </location>
</feature>
<feature type="transmembrane region" description="Helical" evidence="5">
    <location>
        <begin position="613"/>
        <end position="632"/>
    </location>
</feature>
<evidence type="ECO:0000256" key="1">
    <source>
        <dbReference type="ARBA" id="ARBA00004370"/>
    </source>
</evidence>
<dbReference type="InterPro" id="IPR005828">
    <property type="entry name" value="MFS_sugar_transport-like"/>
</dbReference>